<protein>
    <submittedName>
        <fullName evidence="1">Uncharacterized protein</fullName>
    </submittedName>
</protein>
<organism evidence="1 2">
    <name type="scientific">Fodinibius sediminis</name>
    <dbReference type="NCBI Taxonomy" id="1214077"/>
    <lineage>
        <taxon>Bacteria</taxon>
        <taxon>Pseudomonadati</taxon>
        <taxon>Balneolota</taxon>
        <taxon>Balneolia</taxon>
        <taxon>Balneolales</taxon>
        <taxon>Balneolaceae</taxon>
        <taxon>Fodinibius</taxon>
    </lineage>
</organism>
<dbReference type="OrthoDB" id="1494671at2"/>
<dbReference type="RefSeq" id="WP_142714901.1">
    <property type="nucleotide sequence ID" value="NZ_FXTH01000010.1"/>
</dbReference>
<dbReference type="Proteomes" id="UP000317593">
    <property type="component" value="Unassembled WGS sequence"/>
</dbReference>
<proteinExistence type="predicted"/>
<dbReference type="EMBL" id="FXTH01000010">
    <property type="protein sequence ID" value="SMO71972.1"/>
    <property type="molecule type" value="Genomic_DNA"/>
</dbReference>
<evidence type="ECO:0000313" key="1">
    <source>
        <dbReference type="EMBL" id="SMO71972.1"/>
    </source>
</evidence>
<sequence length="374" mass="41877">MISINYNRLFNLRLAHTYYQNERFRGLTLQPTRNTRRLLRGGNMLFKAIPFGITVLYRAAGDEVSPVVSLPDDLTLTFSLKANDRAEFLNITDLDERPARTYTASDILYFTNDPSAASTDPENPEEISHELLAGIRNSLFMYEFSLGGAPGEVLIRVSDAAGNLVSIGQTADGDPLPTTLTLSKNDDGRYIRQIDLGNNPAGRYVVTIRNTEDDTTLKEEVFYVHDELASQDVLGIVDITYDSVTNLLYADTEEYELRFSRKETIWKYFIVNKNKKVRFSTETLTINDLGSPDYGATNFTREGAAPHPGVQINGLETVIFKSDDPIPFYEIPKTSIQLEKDPGDVLIGNLPNPSHRGVVKNRGGTLESEIYVFI</sequence>
<keyword evidence="2" id="KW-1185">Reference proteome</keyword>
<reference evidence="1 2" key="1">
    <citation type="submission" date="2017-05" db="EMBL/GenBank/DDBJ databases">
        <authorList>
            <person name="Varghese N."/>
            <person name="Submissions S."/>
        </authorList>
    </citation>
    <scope>NUCLEOTIDE SEQUENCE [LARGE SCALE GENOMIC DNA]</scope>
    <source>
        <strain evidence="1 2">DSM 21194</strain>
    </source>
</reference>
<dbReference type="AlphaFoldDB" id="A0A521DK62"/>
<gene>
    <name evidence="1" type="ORF">SAMN06265218_110136</name>
</gene>
<evidence type="ECO:0000313" key="2">
    <source>
        <dbReference type="Proteomes" id="UP000317593"/>
    </source>
</evidence>
<name>A0A521DK62_9BACT</name>
<accession>A0A521DK62</accession>